<dbReference type="PANTHER" id="PTHR37490">
    <property type="entry name" value="EXPRESSED PROTEIN"/>
    <property type="match status" value="1"/>
</dbReference>
<dbReference type="STRING" id="1276538.A0A1X7RRE3"/>
<dbReference type="Pfam" id="PF11913">
    <property type="entry name" value="DUF3431"/>
    <property type="match status" value="1"/>
</dbReference>
<dbReference type="Proteomes" id="UP000215127">
    <property type="component" value="Chromosome 4"/>
</dbReference>
<accession>A0A1X7RRE3</accession>
<evidence type="ECO:0000313" key="3">
    <source>
        <dbReference type="Proteomes" id="UP000215127"/>
    </source>
</evidence>
<keyword evidence="3" id="KW-1185">Reference proteome</keyword>
<evidence type="ECO:0000256" key="1">
    <source>
        <dbReference type="SAM" id="MobiDB-lite"/>
    </source>
</evidence>
<dbReference type="PANTHER" id="PTHR37490:SF3">
    <property type="entry name" value="DUF3431 DOMAIN CONTAINING PROTEIN"/>
    <property type="match status" value="1"/>
</dbReference>
<dbReference type="AlphaFoldDB" id="A0A1X7RRE3"/>
<dbReference type="EMBL" id="LT853695">
    <property type="protein sequence ID" value="SMQ49557.1"/>
    <property type="molecule type" value="Genomic_DNA"/>
</dbReference>
<gene>
    <name evidence="2" type="ORF">ZT3D7_G4708</name>
</gene>
<protein>
    <submittedName>
        <fullName evidence="2">Uncharacterized protein</fullName>
    </submittedName>
</protein>
<sequence length="427" mass="48764">MFPRRLLPILVACSTLVTILVYAAIRNGSWAHLPEAVGLGEKYGSTEEQYYAEGGVSPHLRPAEGNGGKSGFKEPKVESISPYPEGKLKPPGSKYTKCLVVPKLLSEYTGWIEDKLGDMLKDKSLTTAVYTVDDKKATLRPPKNKGHEVMVYLSYIIDFYDDLADVNIFIHSHQKAWHNNELLGLDSAEAVRHLKPERVLRDGYMNLRCHWDPGCPAWLHPGVTEQSYEKPEEVLLGQSWAELFPGEPIPTVLSQPCCAQFAVSKDRILALSKARYIHMRNWLLRTDLTDYLSGRVFEYVWQFVFTAAPIHCPSMSACYCDGYGICFGGPKAFDHWFEMRYQRKELMEELRVWQEKARRIEDERKQSDDGKMPEEARLDIPELGMDKELQSKISALTKEMERTRNEAIERGKDPKQRELERTGKAMG</sequence>
<feature type="region of interest" description="Disordered" evidence="1">
    <location>
        <begin position="361"/>
        <end position="381"/>
    </location>
</feature>
<name>A0A1X7RRE3_ZYMT9</name>
<evidence type="ECO:0000313" key="2">
    <source>
        <dbReference type="EMBL" id="SMQ49557.1"/>
    </source>
</evidence>
<reference evidence="2 3" key="1">
    <citation type="submission" date="2016-06" db="EMBL/GenBank/DDBJ databases">
        <authorList>
            <person name="Kjaerup R.B."/>
            <person name="Dalgaard T.S."/>
            <person name="Juul-Madsen H.R."/>
        </authorList>
    </citation>
    <scope>NUCLEOTIDE SEQUENCE [LARGE SCALE GENOMIC DNA]</scope>
</reference>
<dbReference type="InterPro" id="IPR021838">
    <property type="entry name" value="DUF3431"/>
</dbReference>
<feature type="region of interest" description="Disordered" evidence="1">
    <location>
        <begin position="401"/>
        <end position="427"/>
    </location>
</feature>
<proteinExistence type="predicted"/>
<organism evidence="2 3">
    <name type="scientific">Zymoseptoria tritici (strain ST99CH_3D7)</name>
    <dbReference type="NCBI Taxonomy" id="1276538"/>
    <lineage>
        <taxon>Eukaryota</taxon>
        <taxon>Fungi</taxon>
        <taxon>Dikarya</taxon>
        <taxon>Ascomycota</taxon>
        <taxon>Pezizomycotina</taxon>
        <taxon>Dothideomycetes</taxon>
        <taxon>Dothideomycetidae</taxon>
        <taxon>Mycosphaerellales</taxon>
        <taxon>Mycosphaerellaceae</taxon>
        <taxon>Zymoseptoria</taxon>
    </lineage>
</organism>